<dbReference type="Gene3D" id="3.20.20.150">
    <property type="entry name" value="Divalent-metal-dependent TIM barrel enzymes"/>
    <property type="match status" value="1"/>
</dbReference>
<dbReference type="OrthoDB" id="148059at2"/>
<dbReference type="AlphaFoldDB" id="W6NBI3"/>
<dbReference type="GeneID" id="29419403"/>
<dbReference type="InterPro" id="IPR050312">
    <property type="entry name" value="IolE/XylAMocC-like"/>
</dbReference>
<protein>
    <recommendedName>
        <fullName evidence="1">Xylose isomerase-like TIM barrel domain-containing protein</fullName>
    </recommendedName>
</protein>
<evidence type="ECO:0000313" key="3">
    <source>
        <dbReference type="Proteomes" id="UP000019482"/>
    </source>
</evidence>
<reference evidence="2 3" key="1">
    <citation type="journal article" date="2015" name="Genome Announc.">
        <title>Draft Genome Sequence of Clostridium tyrobutyricum Strain DIVETGP, Isolated from Cow's Milk for Grana Padano Production.</title>
        <authorList>
            <person name="Soggiu A."/>
            <person name="Piras C."/>
            <person name="Gaiarsa S."/>
            <person name="Sassera D."/>
            <person name="Roncada P."/>
            <person name="Bendixen E."/>
            <person name="Brasca M."/>
            <person name="Bonizzi L."/>
        </authorList>
    </citation>
    <scope>NUCLEOTIDE SEQUENCE [LARGE SCALE GENOMIC DNA]</scope>
    <source>
        <strain evidence="2 3">DIVETGP</strain>
    </source>
</reference>
<dbReference type="Proteomes" id="UP000019482">
    <property type="component" value="Unassembled WGS sequence"/>
</dbReference>
<sequence>MIIGMSSACFYPDVRTENSIELMKTIGFNTGELFLNSISEYEDDFGKLILEQELINDFRVNSVHAFSVSFEPYLFDSYKRRRDDCFILFKKICKVARKVGAHCYTFHGMRYCNMDSINMNMIIDVYDKLTYTAAEYGIKLCQENVFWCMSNSIEFLYKIKEKCKGPLYFTLDIKQAYKSGKLPDDYIEVMKDQLANFHINDRTKNSICLLPGQGNVNYKKIFCKLKEIGYNGIGIIEVYKENYNEYTELIKAKKYLDRQKY</sequence>
<comment type="caution">
    <text evidence="2">The sequence shown here is derived from an EMBL/GenBank/DDBJ whole genome shotgun (WGS) entry which is preliminary data.</text>
</comment>
<gene>
    <name evidence="2" type="ORF">CTDIVETGP_2994</name>
</gene>
<feature type="domain" description="Xylose isomerase-like TIM barrel" evidence="1">
    <location>
        <begin position="21"/>
        <end position="246"/>
    </location>
</feature>
<proteinExistence type="predicted"/>
<dbReference type="EMBL" id="CBXI010000044">
    <property type="protein sequence ID" value="CDL92924.1"/>
    <property type="molecule type" value="Genomic_DNA"/>
</dbReference>
<name>W6NBI3_CLOTY</name>
<dbReference type="InterPro" id="IPR036237">
    <property type="entry name" value="Xyl_isomerase-like_sf"/>
</dbReference>
<keyword evidence="3" id="KW-1185">Reference proteome</keyword>
<accession>W6NBI3</accession>
<evidence type="ECO:0000313" key="2">
    <source>
        <dbReference type="EMBL" id="CDL92924.1"/>
    </source>
</evidence>
<evidence type="ECO:0000259" key="1">
    <source>
        <dbReference type="Pfam" id="PF01261"/>
    </source>
</evidence>
<dbReference type="SUPFAM" id="SSF51658">
    <property type="entry name" value="Xylose isomerase-like"/>
    <property type="match status" value="1"/>
</dbReference>
<dbReference type="InterPro" id="IPR013022">
    <property type="entry name" value="Xyl_isomerase-like_TIM-brl"/>
</dbReference>
<dbReference type="RefSeq" id="WP_017751129.1">
    <property type="nucleotide sequence ID" value="NZ_CBXI010000044.1"/>
</dbReference>
<dbReference type="PANTHER" id="PTHR12110">
    <property type="entry name" value="HYDROXYPYRUVATE ISOMERASE"/>
    <property type="match status" value="1"/>
</dbReference>
<dbReference type="Pfam" id="PF01261">
    <property type="entry name" value="AP_endonuc_2"/>
    <property type="match status" value="1"/>
</dbReference>
<organism evidence="2 3">
    <name type="scientific">Clostridium tyrobutyricum DIVETGP</name>
    <dbReference type="NCBI Taxonomy" id="1408889"/>
    <lineage>
        <taxon>Bacteria</taxon>
        <taxon>Bacillati</taxon>
        <taxon>Bacillota</taxon>
        <taxon>Clostridia</taxon>
        <taxon>Eubacteriales</taxon>
        <taxon>Clostridiaceae</taxon>
        <taxon>Clostridium</taxon>
    </lineage>
</organism>
<dbReference type="PANTHER" id="PTHR12110:SF21">
    <property type="entry name" value="XYLOSE ISOMERASE-LIKE TIM BARREL DOMAIN-CONTAINING PROTEIN"/>
    <property type="match status" value="1"/>
</dbReference>